<keyword evidence="5 6" id="KW-0472">Membrane</keyword>
<dbReference type="AlphaFoldDB" id="A0A0B9G205"/>
<dbReference type="Proteomes" id="UP000031278">
    <property type="component" value="Unassembled WGS sequence"/>
</dbReference>
<evidence type="ECO:0000313" key="7">
    <source>
        <dbReference type="EMBL" id="KHT62788.1"/>
    </source>
</evidence>
<dbReference type="InterPro" id="IPR001123">
    <property type="entry name" value="LeuE-type"/>
</dbReference>
<keyword evidence="3 6" id="KW-0812">Transmembrane</keyword>
<proteinExistence type="predicted"/>
<evidence type="ECO:0000256" key="1">
    <source>
        <dbReference type="ARBA" id="ARBA00004651"/>
    </source>
</evidence>
<organism evidence="7 8">
    <name type="scientific">Photobacterium gaetbulicola</name>
    <dbReference type="NCBI Taxonomy" id="1295392"/>
    <lineage>
        <taxon>Bacteria</taxon>
        <taxon>Pseudomonadati</taxon>
        <taxon>Pseudomonadota</taxon>
        <taxon>Gammaproteobacteria</taxon>
        <taxon>Vibrionales</taxon>
        <taxon>Vibrionaceae</taxon>
        <taxon>Photobacterium</taxon>
    </lineage>
</organism>
<feature type="transmembrane region" description="Helical" evidence="6">
    <location>
        <begin position="187"/>
        <end position="205"/>
    </location>
</feature>
<name>A0A0B9G205_9GAMM</name>
<comment type="caution">
    <text evidence="7">The sequence shown here is derived from an EMBL/GenBank/DDBJ whole genome shotgun (WGS) entry which is preliminary data.</text>
</comment>
<feature type="transmembrane region" description="Helical" evidence="6">
    <location>
        <begin position="69"/>
        <end position="89"/>
    </location>
</feature>
<feature type="transmembrane region" description="Helical" evidence="6">
    <location>
        <begin position="146"/>
        <end position="175"/>
    </location>
</feature>
<keyword evidence="2" id="KW-1003">Cell membrane</keyword>
<evidence type="ECO:0000256" key="6">
    <source>
        <dbReference type="SAM" id="Phobius"/>
    </source>
</evidence>
<evidence type="ECO:0000256" key="2">
    <source>
        <dbReference type="ARBA" id="ARBA00022475"/>
    </source>
</evidence>
<evidence type="ECO:0000256" key="3">
    <source>
        <dbReference type="ARBA" id="ARBA00022692"/>
    </source>
</evidence>
<dbReference type="EMBL" id="JWLZ01000171">
    <property type="protein sequence ID" value="KHT62788.1"/>
    <property type="molecule type" value="Genomic_DNA"/>
</dbReference>
<feature type="transmembrane region" description="Helical" evidence="6">
    <location>
        <begin position="6"/>
        <end position="29"/>
    </location>
</feature>
<keyword evidence="4 6" id="KW-1133">Transmembrane helix</keyword>
<dbReference type="GO" id="GO:0015171">
    <property type="term" value="F:amino acid transmembrane transporter activity"/>
    <property type="evidence" value="ECO:0007669"/>
    <property type="project" value="TreeGrafter"/>
</dbReference>
<protein>
    <submittedName>
        <fullName evidence="7">Lysine transporter LysE</fullName>
    </submittedName>
</protein>
<evidence type="ECO:0000313" key="8">
    <source>
        <dbReference type="Proteomes" id="UP000031278"/>
    </source>
</evidence>
<comment type="subcellular location">
    <subcellularLocation>
        <location evidence="1">Cell membrane</location>
        <topology evidence="1">Multi-pass membrane protein</topology>
    </subcellularLocation>
</comment>
<dbReference type="PANTHER" id="PTHR30086:SF20">
    <property type="entry name" value="ARGININE EXPORTER PROTEIN ARGO-RELATED"/>
    <property type="match status" value="1"/>
</dbReference>
<feature type="transmembrane region" description="Helical" evidence="6">
    <location>
        <begin position="41"/>
        <end position="63"/>
    </location>
</feature>
<evidence type="ECO:0000256" key="5">
    <source>
        <dbReference type="ARBA" id="ARBA00023136"/>
    </source>
</evidence>
<sequence length="208" mass="22358">MLEPTQIIAYVTALGLAAAIPGPGMTALVARSVSGGAITGFTMLAGLILGDLIYLSFAVFGLALVAHHFSFLFTMISWGASLYLLWLSWQFVTFNPEAIEINKKINRSELVTTLLSGFTITLGNPKTIAFYLAILPLVITLDTVSLQIWGLLLVPLTITVLIAVGSIFILGALRVRKFLANQNAQLLLFRSAGIIMFAAAISMILKSI</sequence>
<dbReference type="GO" id="GO:0005886">
    <property type="term" value="C:plasma membrane"/>
    <property type="evidence" value="ECO:0007669"/>
    <property type="project" value="UniProtKB-SubCell"/>
</dbReference>
<accession>A0A0B9G205</accession>
<evidence type="ECO:0000256" key="4">
    <source>
        <dbReference type="ARBA" id="ARBA00022989"/>
    </source>
</evidence>
<reference evidence="7 8" key="1">
    <citation type="submission" date="2014-12" db="EMBL/GenBank/DDBJ databases">
        <title>Genome sequencing of Photobacterium gaetbulicola AD005a.</title>
        <authorList>
            <person name="Adrian T.G.S."/>
            <person name="Chan K.G."/>
        </authorList>
    </citation>
    <scope>NUCLEOTIDE SEQUENCE [LARGE SCALE GENOMIC DNA]</scope>
    <source>
        <strain evidence="7 8">AD005a</strain>
    </source>
</reference>
<dbReference type="Pfam" id="PF01810">
    <property type="entry name" value="LysE"/>
    <property type="match status" value="1"/>
</dbReference>
<dbReference type="RefSeq" id="WP_039464131.1">
    <property type="nucleotide sequence ID" value="NZ_JWLZ01000171.1"/>
</dbReference>
<gene>
    <name evidence="7" type="ORF">RJ45_15705</name>
</gene>
<dbReference type="PANTHER" id="PTHR30086">
    <property type="entry name" value="ARGININE EXPORTER PROTEIN ARGO"/>
    <property type="match status" value="1"/>
</dbReference>